<feature type="active site" description="Charge relay system" evidence="5">
    <location>
        <position position="352"/>
    </location>
</feature>
<dbReference type="Gene3D" id="2.60.120.260">
    <property type="entry name" value="Galactose-binding domain-like"/>
    <property type="match status" value="1"/>
</dbReference>
<dbReference type="Pfam" id="PF00082">
    <property type="entry name" value="Peptidase_S8"/>
    <property type="match status" value="1"/>
</dbReference>
<dbReference type="InterPro" id="IPR006644">
    <property type="entry name" value="Cadg"/>
</dbReference>
<dbReference type="GO" id="GO:0016020">
    <property type="term" value="C:membrane"/>
    <property type="evidence" value="ECO:0007669"/>
    <property type="project" value="InterPro"/>
</dbReference>
<dbReference type="Pfam" id="PF01483">
    <property type="entry name" value="P_proprotein"/>
    <property type="match status" value="1"/>
</dbReference>
<dbReference type="Pfam" id="PF05922">
    <property type="entry name" value="Inhibitor_I9"/>
    <property type="match status" value="1"/>
</dbReference>
<dbReference type="InterPro" id="IPR050131">
    <property type="entry name" value="Peptidase_S8_subtilisin-like"/>
</dbReference>
<dbReference type="CDD" id="cd04077">
    <property type="entry name" value="Peptidases_S8_PCSK9_ProteinaseK_like"/>
    <property type="match status" value="1"/>
</dbReference>
<dbReference type="InterPro" id="IPR015919">
    <property type="entry name" value="Cadherin-like_sf"/>
</dbReference>
<dbReference type="InterPro" id="IPR023827">
    <property type="entry name" value="Peptidase_S8_Asp-AS"/>
</dbReference>
<dbReference type="PROSITE" id="PS00137">
    <property type="entry name" value="SUBTILASE_HIS"/>
    <property type="match status" value="1"/>
</dbReference>
<gene>
    <name evidence="9" type="ORF">SAMN04487818_101278</name>
</gene>
<dbReference type="SMART" id="SM00736">
    <property type="entry name" value="CADG"/>
    <property type="match status" value="1"/>
</dbReference>
<sequence length="616" mass="62758">MKIRLSRRSAVVAISVAAVAGAAAIIAPPAFSAQESSAAIVNAGAANSVADRYIVAFKSQGQGIASVSASATSLTQRYGGQIRHTYDAGINGYSARMSAAEAAKVAKDPSVAYVQQVTTMALTDTQTNPPNWGDDRIDQASLPLDRSFTYPSNPGQGVRVYIMDSGINANHQEFSGRMAAGYDFVDGDSSPTDCHGHGTHVAGTAAGTTYGVAKKATISAVRVLNCQGSGANDDIIAGINWIRNNAVKPAVVNYSIGCQQRCTDNSLDNAVKALVASGVQWVQAAGNSSDDACYYSPQRVPEAINVGNSNSSDARNSTSNYGSCLDIFAPGTSIISASYSSNTGTATMTGTSMASPHTAGAAAVYLGKNPSATSAQVQTALVNNSSTNKLTSIGTGSPNRLLNISFLNGGTTPGDVSVANPGNQTATVGQPFSLNNSASGGTSPYTWSATGLPAGLSISSSTGTISGTPTAAATANVTVTARDSAGKTGTASFTITVGTTGGSCGPVTNSADYTIRDNATVSSPVTVANCTGRASATATVAVNIVHTYIGDLVVTLVAPDGSTYVLHNRAGGSADNINRSYTVNLSSENKNGTWNLRVSDQYVNDTGYINSWTLTL</sequence>
<dbReference type="PROSITE" id="PS00136">
    <property type="entry name" value="SUBTILASE_ASP"/>
    <property type="match status" value="1"/>
</dbReference>
<dbReference type="InterPro" id="IPR002884">
    <property type="entry name" value="P_dom"/>
</dbReference>
<dbReference type="Gene3D" id="3.30.70.80">
    <property type="entry name" value="Peptidase S8 propeptide/proteinase inhibitor I9"/>
    <property type="match status" value="1"/>
</dbReference>
<dbReference type="Pfam" id="PF05345">
    <property type="entry name" value="He_PIG"/>
    <property type="match status" value="1"/>
</dbReference>
<dbReference type="GO" id="GO:0005509">
    <property type="term" value="F:calcium ion binding"/>
    <property type="evidence" value="ECO:0007669"/>
    <property type="project" value="InterPro"/>
</dbReference>
<feature type="chain" id="PRO_5011577143" evidence="7">
    <location>
        <begin position="33"/>
        <end position="616"/>
    </location>
</feature>
<evidence type="ECO:0000313" key="10">
    <source>
        <dbReference type="Proteomes" id="UP000199051"/>
    </source>
</evidence>
<comment type="similarity">
    <text evidence="1 5 6">Belongs to the peptidase S8 family.</text>
</comment>
<dbReference type="InterPro" id="IPR010259">
    <property type="entry name" value="S8pro/Inhibitor_I9"/>
</dbReference>
<dbReference type="GO" id="GO:0005615">
    <property type="term" value="C:extracellular space"/>
    <property type="evidence" value="ECO:0007669"/>
    <property type="project" value="TreeGrafter"/>
</dbReference>
<evidence type="ECO:0000259" key="8">
    <source>
        <dbReference type="PROSITE" id="PS51829"/>
    </source>
</evidence>
<dbReference type="InterPro" id="IPR000209">
    <property type="entry name" value="Peptidase_S8/S53_dom"/>
</dbReference>
<dbReference type="PRINTS" id="PR00723">
    <property type="entry name" value="SUBTILISIN"/>
</dbReference>
<dbReference type="STRING" id="155974.SAMN04487818_101278"/>
<dbReference type="InterPro" id="IPR036852">
    <property type="entry name" value="Peptidase_S8/S53_dom_sf"/>
</dbReference>
<dbReference type="PANTHER" id="PTHR43806:SF11">
    <property type="entry name" value="CEREVISIN-RELATED"/>
    <property type="match status" value="1"/>
</dbReference>
<dbReference type="InterPro" id="IPR008979">
    <property type="entry name" value="Galactose-bd-like_sf"/>
</dbReference>
<reference evidence="10" key="1">
    <citation type="submission" date="2016-10" db="EMBL/GenBank/DDBJ databases">
        <authorList>
            <person name="Varghese N."/>
            <person name="Submissions S."/>
        </authorList>
    </citation>
    <scope>NUCLEOTIDE SEQUENCE [LARGE SCALE GENOMIC DNA]</scope>
    <source>
        <strain evidence="10">DSM 44260</strain>
    </source>
</reference>
<organism evidence="9 10">
    <name type="scientific">Actinokineospora terrae</name>
    <dbReference type="NCBI Taxonomy" id="155974"/>
    <lineage>
        <taxon>Bacteria</taxon>
        <taxon>Bacillati</taxon>
        <taxon>Actinomycetota</taxon>
        <taxon>Actinomycetes</taxon>
        <taxon>Pseudonocardiales</taxon>
        <taxon>Pseudonocardiaceae</taxon>
        <taxon>Actinokineospora</taxon>
    </lineage>
</organism>
<dbReference type="FunFam" id="2.60.120.260:FF:000149">
    <property type="entry name" value="Leupeptin-inactivating enzyme 1"/>
    <property type="match status" value="1"/>
</dbReference>
<feature type="signal peptide" evidence="7">
    <location>
        <begin position="1"/>
        <end position="32"/>
    </location>
</feature>
<dbReference type="RefSeq" id="WP_092774538.1">
    <property type="nucleotide sequence ID" value="NZ_FOGI01000001.1"/>
</dbReference>
<evidence type="ECO:0000256" key="4">
    <source>
        <dbReference type="ARBA" id="ARBA00022825"/>
    </source>
</evidence>
<dbReference type="InterPro" id="IPR006311">
    <property type="entry name" value="TAT_signal"/>
</dbReference>
<evidence type="ECO:0000256" key="7">
    <source>
        <dbReference type="SAM" id="SignalP"/>
    </source>
</evidence>
<dbReference type="InterPro" id="IPR023828">
    <property type="entry name" value="Peptidase_S8_Ser-AS"/>
</dbReference>
<keyword evidence="2 5" id="KW-0645">Protease</keyword>
<dbReference type="InterPro" id="IPR013783">
    <property type="entry name" value="Ig-like_fold"/>
</dbReference>
<feature type="active site" description="Charge relay system" evidence="5">
    <location>
        <position position="197"/>
    </location>
</feature>
<dbReference type="FunFam" id="3.40.50.200:FF:000014">
    <property type="entry name" value="Proteinase K"/>
    <property type="match status" value="1"/>
</dbReference>
<dbReference type="InterPro" id="IPR037045">
    <property type="entry name" value="S8pro/Inhibitor_I9_sf"/>
</dbReference>
<dbReference type="PROSITE" id="PS51318">
    <property type="entry name" value="TAT"/>
    <property type="match status" value="1"/>
</dbReference>
<accession>A0A1H9KPW6</accession>
<keyword evidence="10" id="KW-1185">Reference proteome</keyword>
<dbReference type="AlphaFoldDB" id="A0A1H9KPW6"/>
<dbReference type="PANTHER" id="PTHR43806">
    <property type="entry name" value="PEPTIDASE S8"/>
    <property type="match status" value="1"/>
</dbReference>
<dbReference type="GO" id="GO:0006508">
    <property type="term" value="P:proteolysis"/>
    <property type="evidence" value="ECO:0007669"/>
    <property type="project" value="UniProtKB-KW"/>
</dbReference>
<dbReference type="SUPFAM" id="SSF49313">
    <property type="entry name" value="Cadherin-like"/>
    <property type="match status" value="1"/>
</dbReference>
<dbReference type="PROSITE" id="PS00138">
    <property type="entry name" value="SUBTILASE_SER"/>
    <property type="match status" value="1"/>
</dbReference>
<feature type="domain" description="P/Homo B" evidence="8">
    <location>
        <begin position="496"/>
        <end position="616"/>
    </location>
</feature>
<dbReference type="InterPro" id="IPR015500">
    <property type="entry name" value="Peptidase_S8_subtilisin-rel"/>
</dbReference>
<evidence type="ECO:0000256" key="5">
    <source>
        <dbReference type="PROSITE-ProRule" id="PRU01240"/>
    </source>
</evidence>
<dbReference type="GO" id="GO:0004252">
    <property type="term" value="F:serine-type endopeptidase activity"/>
    <property type="evidence" value="ECO:0007669"/>
    <property type="project" value="UniProtKB-UniRule"/>
</dbReference>
<dbReference type="Gene3D" id="3.40.50.200">
    <property type="entry name" value="Peptidase S8/S53 domain"/>
    <property type="match status" value="1"/>
</dbReference>
<evidence type="ECO:0000256" key="2">
    <source>
        <dbReference type="ARBA" id="ARBA00022670"/>
    </source>
</evidence>
<keyword evidence="3 5" id="KW-0378">Hydrolase</keyword>
<dbReference type="SUPFAM" id="SSF49785">
    <property type="entry name" value="Galactose-binding domain-like"/>
    <property type="match status" value="1"/>
</dbReference>
<dbReference type="EMBL" id="FOGI01000001">
    <property type="protein sequence ID" value="SER01196.1"/>
    <property type="molecule type" value="Genomic_DNA"/>
</dbReference>
<name>A0A1H9KPW6_9PSEU</name>
<dbReference type="PROSITE" id="PS51829">
    <property type="entry name" value="P_HOMO_B"/>
    <property type="match status" value="1"/>
</dbReference>
<dbReference type="Gene3D" id="2.60.40.10">
    <property type="entry name" value="Immunoglobulins"/>
    <property type="match status" value="1"/>
</dbReference>
<dbReference type="InterPro" id="IPR022398">
    <property type="entry name" value="Peptidase_S8_His-AS"/>
</dbReference>
<keyword evidence="4 5" id="KW-0720">Serine protease</keyword>
<keyword evidence="7" id="KW-0732">Signal</keyword>
<evidence type="ECO:0000256" key="6">
    <source>
        <dbReference type="RuleBase" id="RU003355"/>
    </source>
</evidence>
<dbReference type="GO" id="GO:0005975">
    <property type="term" value="P:carbohydrate metabolic process"/>
    <property type="evidence" value="ECO:0007669"/>
    <property type="project" value="UniProtKB-ARBA"/>
</dbReference>
<dbReference type="SUPFAM" id="SSF54897">
    <property type="entry name" value="Protease propeptides/inhibitors"/>
    <property type="match status" value="1"/>
</dbReference>
<dbReference type="PROSITE" id="PS51892">
    <property type="entry name" value="SUBTILASE"/>
    <property type="match status" value="1"/>
</dbReference>
<protein>
    <submittedName>
        <fullName evidence="9">Serine protease, subtilisin family</fullName>
    </submittedName>
</protein>
<dbReference type="InterPro" id="IPR034193">
    <property type="entry name" value="PCSK9_ProteinaseK-like"/>
</dbReference>
<feature type="active site" description="Charge relay system" evidence="5">
    <location>
        <position position="164"/>
    </location>
</feature>
<evidence type="ECO:0000256" key="1">
    <source>
        <dbReference type="ARBA" id="ARBA00011073"/>
    </source>
</evidence>
<evidence type="ECO:0000256" key="3">
    <source>
        <dbReference type="ARBA" id="ARBA00022801"/>
    </source>
</evidence>
<evidence type="ECO:0000313" key="9">
    <source>
        <dbReference type="EMBL" id="SER01196.1"/>
    </source>
</evidence>
<proteinExistence type="inferred from homology"/>
<dbReference type="Proteomes" id="UP000199051">
    <property type="component" value="Unassembled WGS sequence"/>
</dbReference>
<dbReference type="SUPFAM" id="SSF52743">
    <property type="entry name" value="Subtilisin-like"/>
    <property type="match status" value="1"/>
</dbReference>